<dbReference type="PROSITE" id="PS50954">
    <property type="entry name" value="LEM"/>
    <property type="match status" value="1"/>
</dbReference>
<keyword evidence="3" id="KW-1185">Reference proteome</keyword>
<gene>
    <name evidence="2" type="primary">Acey_s0005.g2573</name>
    <name evidence="2" type="ORF">Y032_0005g2573</name>
</gene>
<reference evidence="3" key="1">
    <citation type="journal article" date="2015" name="Nat. Genet.">
        <title>The genome and transcriptome of the zoonotic hookworm Ancylostoma ceylanicum identify infection-specific gene families.</title>
        <authorList>
            <person name="Schwarz E.M."/>
            <person name="Hu Y."/>
            <person name="Antoshechkin I."/>
            <person name="Miller M.M."/>
            <person name="Sternberg P.W."/>
            <person name="Aroian R.V."/>
        </authorList>
    </citation>
    <scope>NUCLEOTIDE SEQUENCE</scope>
    <source>
        <strain evidence="3">HY135</strain>
    </source>
</reference>
<evidence type="ECO:0000313" key="3">
    <source>
        <dbReference type="Proteomes" id="UP000024635"/>
    </source>
</evidence>
<dbReference type="OrthoDB" id="1601181at2759"/>
<feature type="domain" description="LEM" evidence="1">
    <location>
        <begin position="49"/>
        <end position="77"/>
    </location>
</feature>
<evidence type="ECO:0000313" key="2">
    <source>
        <dbReference type="EMBL" id="EYC30311.1"/>
    </source>
</evidence>
<accession>A0A016VSK9</accession>
<sequence length="77" mass="8627">MKAGQHNTQGTDVYLTADESFDMAELQRRIEQMKMGDPTSSPHVDDGQLRKIRRLNDAQLRAELKKVGIVAGPMCAR</sequence>
<proteinExistence type="predicted"/>
<dbReference type="AlphaFoldDB" id="A0A016VSK9"/>
<comment type="caution">
    <text evidence="2">The sequence shown here is derived from an EMBL/GenBank/DDBJ whole genome shotgun (WGS) entry which is preliminary data.</text>
</comment>
<dbReference type="InterPro" id="IPR003887">
    <property type="entry name" value="LEM_dom"/>
</dbReference>
<organism evidence="2 3">
    <name type="scientific">Ancylostoma ceylanicum</name>
    <dbReference type="NCBI Taxonomy" id="53326"/>
    <lineage>
        <taxon>Eukaryota</taxon>
        <taxon>Metazoa</taxon>
        <taxon>Ecdysozoa</taxon>
        <taxon>Nematoda</taxon>
        <taxon>Chromadorea</taxon>
        <taxon>Rhabditida</taxon>
        <taxon>Rhabditina</taxon>
        <taxon>Rhabditomorpha</taxon>
        <taxon>Strongyloidea</taxon>
        <taxon>Ancylostomatidae</taxon>
        <taxon>Ancylostomatinae</taxon>
        <taxon>Ancylostoma</taxon>
    </lineage>
</organism>
<dbReference type="Proteomes" id="UP000024635">
    <property type="component" value="Unassembled WGS sequence"/>
</dbReference>
<name>A0A016VSK9_9BILA</name>
<dbReference type="EMBL" id="JARK01001341">
    <property type="protein sequence ID" value="EYC30311.1"/>
    <property type="molecule type" value="Genomic_DNA"/>
</dbReference>
<evidence type="ECO:0000259" key="1">
    <source>
        <dbReference type="PROSITE" id="PS50954"/>
    </source>
</evidence>
<protein>
    <recommendedName>
        <fullName evidence="1">LEM domain-containing protein</fullName>
    </recommendedName>
</protein>